<dbReference type="Pfam" id="PF00248">
    <property type="entry name" value="Aldo_ket_red"/>
    <property type="match status" value="1"/>
</dbReference>
<dbReference type="SUPFAM" id="SSF51430">
    <property type="entry name" value="NAD(P)-linked oxidoreductase"/>
    <property type="match status" value="1"/>
</dbReference>
<evidence type="ECO:0000259" key="1">
    <source>
        <dbReference type="Pfam" id="PF00248"/>
    </source>
</evidence>
<comment type="caution">
    <text evidence="2">The sequence shown here is derived from an EMBL/GenBank/DDBJ whole genome shotgun (WGS) entry which is preliminary data.</text>
</comment>
<dbReference type="InterPro" id="IPR023210">
    <property type="entry name" value="NADP_OxRdtase_dom"/>
</dbReference>
<dbReference type="Gene3D" id="3.20.20.100">
    <property type="entry name" value="NADP-dependent oxidoreductase domain"/>
    <property type="match status" value="1"/>
</dbReference>
<dbReference type="EC" id="1.1.1.285" evidence="2"/>
<gene>
    <name evidence="2" type="primary">COR2</name>
    <name evidence="2" type="ORF">PIB30_003190</name>
</gene>
<organism evidence="2 3">
    <name type="scientific">Stylosanthes scabra</name>
    <dbReference type="NCBI Taxonomy" id="79078"/>
    <lineage>
        <taxon>Eukaryota</taxon>
        <taxon>Viridiplantae</taxon>
        <taxon>Streptophyta</taxon>
        <taxon>Embryophyta</taxon>
        <taxon>Tracheophyta</taxon>
        <taxon>Spermatophyta</taxon>
        <taxon>Magnoliopsida</taxon>
        <taxon>eudicotyledons</taxon>
        <taxon>Gunneridae</taxon>
        <taxon>Pentapetalae</taxon>
        <taxon>rosids</taxon>
        <taxon>fabids</taxon>
        <taxon>Fabales</taxon>
        <taxon>Fabaceae</taxon>
        <taxon>Papilionoideae</taxon>
        <taxon>50 kb inversion clade</taxon>
        <taxon>dalbergioids sensu lato</taxon>
        <taxon>Dalbergieae</taxon>
        <taxon>Pterocarpus clade</taxon>
        <taxon>Stylosanthes</taxon>
    </lineage>
</organism>
<feature type="domain" description="NADP-dependent oxidoreductase" evidence="1">
    <location>
        <begin position="5"/>
        <end position="93"/>
    </location>
</feature>
<reference evidence="2 3" key="1">
    <citation type="journal article" date="2023" name="Plants (Basel)">
        <title>Bridging the Gap: Combining Genomics and Transcriptomics Approaches to Understand Stylosanthes scabra, an Orphan Legume from the Brazilian Caatinga.</title>
        <authorList>
            <person name="Ferreira-Neto J.R.C."/>
            <person name="da Silva M.D."/>
            <person name="Binneck E."/>
            <person name="de Melo N.F."/>
            <person name="da Silva R.H."/>
            <person name="de Melo A.L.T.M."/>
            <person name="Pandolfi V."/>
            <person name="Bustamante F.O."/>
            <person name="Brasileiro-Vidal A.C."/>
            <person name="Benko-Iseppon A.M."/>
        </authorList>
    </citation>
    <scope>NUCLEOTIDE SEQUENCE [LARGE SCALE GENOMIC DNA]</scope>
    <source>
        <tissue evidence="2">Leaves</tissue>
    </source>
</reference>
<dbReference type="GO" id="GO:0033707">
    <property type="term" value="F:3''-deamino-3''-oxonicotianamine reductase activity"/>
    <property type="evidence" value="ECO:0007669"/>
    <property type="project" value="UniProtKB-EC"/>
</dbReference>
<protein>
    <submittedName>
        <fullName evidence="2">Non-functional NADPH-dependent codeinone reductase 2</fullName>
        <ecNumber evidence="2">1.1.1.285</ecNumber>
    </submittedName>
</protein>
<name>A0ABU6Z335_9FABA</name>
<keyword evidence="2" id="KW-0560">Oxidoreductase</keyword>
<evidence type="ECO:0000313" key="2">
    <source>
        <dbReference type="EMBL" id="MED6215990.1"/>
    </source>
</evidence>
<accession>A0ABU6Z335</accession>
<dbReference type="InterPro" id="IPR036812">
    <property type="entry name" value="NAD(P)_OxRdtase_dom_sf"/>
</dbReference>
<dbReference type="PANTHER" id="PTHR11732">
    <property type="entry name" value="ALDO/KETO REDUCTASE"/>
    <property type="match status" value="1"/>
</dbReference>
<proteinExistence type="predicted"/>
<dbReference type="InterPro" id="IPR020471">
    <property type="entry name" value="AKR"/>
</dbReference>
<dbReference type="Proteomes" id="UP001341840">
    <property type="component" value="Unassembled WGS sequence"/>
</dbReference>
<keyword evidence="3" id="KW-1185">Reference proteome</keyword>
<dbReference type="EMBL" id="JASCZI010271866">
    <property type="protein sequence ID" value="MED6215990.1"/>
    <property type="molecule type" value="Genomic_DNA"/>
</dbReference>
<evidence type="ECO:0000313" key="3">
    <source>
        <dbReference type="Proteomes" id="UP001341840"/>
    </source>
</evidence>
<sequence length="100" mass="11103">MNASWQQKNLTEYCKAKGIIVTAHSPLGAKGNFWGSNHVMDSDLLKNIAHAHGKTVAQVSLRWLYEQGVSFAVKSYNKERMLKNGSASFDLADDLFDGEN</sequence>